<evidence type="ECO:0000256" key="3">
    <source>
        <dbReference type="ARBA" id="ARBA00022692"/>
    </source>
</evidence>
<organism evidence="7 8">
    <name type="scientific">Ranitomeya imitator</name>
    <name type="common">mimic poison frog</name>
    <dbReference type="NCBI Taxonomy" id="111125"/>
    <lineage>
        <taxon>Eukaryota</taxon>
        <taxon>Metazoa</taxon>
        <taxon>Chordata</taxon>
        <taxon>Craniata</taxon>
        <taxon>Vertebrata</taxon>
        <taxon>Euteleostomi</taxon>
        <taxon>Amphibia</taxon>
        <taxon>Batrachia</taxon>
        <taxon>Anura</taxon>
        <taxon>Neobatrachia</taxon>
        <taxon>Hyloidea</taxon>
        <taxon>Dendrobatidae</taxon>
        <taxon>Dendrobatinae</taxon>
        <taxon>Ranitomeya</taxon>
    </lineage>
</organism>
<keyword evidence="2" id="KW-0813">Transport</keyword>
<feature type="transmembrane region" description="Helical" evidence="6">
    <location>
        <begin position="129"/>
        <end position="150"/>
    </location>
</feature>
<keyword evidence="3 6" id="KW-0812">Transmembrane</keyword>
<feature type="transmembrane region" description="Helical" evidence="6">
    <location>
        <begin position="70"/>
        <end position="96"/>
    </location>
</feature>
<dbReference type="PRINTS" id="PR00176">
    <property type="entry name" value="NANEUSMPORT"/>
</dbReference>
<keyword evidence="4 6" id="KW-1133">Transmembrane helix</keyword>
<reference evidence="7" key="1">
    <citation type="submission" date="2023-07" db="EMBL/GenBank/DDBJ databases">
        <authorList>
            <person name="Stuckert A."/>
        </authorList>
    </citation>
    <scope>NUCLEOTIDE SEQUENCE</scope>
</reference>
<evidence type="ECO:0000313" key="7">
    <source>
        <dbReference type="EMBL" id="CAJ0953362.1"/>
    </source>
</evidence>
<evidence type="ECO:0000256" key="4">
    <source>
        <dbReference type="ARBA" id="ARBA00022989"/>
    </source>
</evidence>
<dbReference type="PANTHER" id="PTHR11616:SF118">
    <property type="entry name" value="SODIUM- AND CHLORIDE-DEPENDENT BETAINE TRANSPORTER"/>
    <property type="match status" value="1"/>
</dbReference>
<dbReference type="SUPFAM" id="SSF161070">
    <property type="entry name" value="SNF-like"/>
    <property type="match status" value="1"/>
</dbReference>
<comment type="caution">
    <text evidence="7">The sequence shown here is derived from an EMBL/GenBank/DDBJ whole genome shotgun (WGS) entry which is preliminary data.</text>
</comment>
<dbReference type="PANTHER" id="PTHR11616">
    <property type="entry name" value="SODIUM/CHLORIDE DEPENDENT TRANSPORTER"/>
    <property type="match status" value="1"/>
</dbReference>
<dbReference type="InterPro" id="IPR037272">
    <property type="entry name" value="SNS_sf"/>
</dbReference>
<proteinExistence type="predicted"/>
<protein>
    <submittedName>
        <fullName evidence="7">Uncharacterized protein</fullName>
    </submittedName>
</protein>
<evidence type="ECO:0000256" key="6">
    <source>
        <dbReference type="SAM" id="Phobius"/>
    </source>
</evidence>
<sequence>MLIILLVRGVTLPGAYDGIVFYLKPDITRLKDPQVWMGAGTQISSHTHLPGCLTALGSKQKYNNNCYRDCIALCFLNSFTSFCSCFAIFSVLGFMAREQGVPISQVAKSGPGASIYCLTKSSDTDPVSPLWSCLFFLMLIFLGLDSRVACTSSTISIIMRQWGRLLCWPSFKWSVSGGFKGADRFYDNIEDIIGYRPWPLRLKQLVTPHLDLPQPKKYSQIWEPPEKWRLAVEAKDGPHPHQIRRRGSDPRYILVTGLVQPGGLLLHHLTLYRASRHKQSKKVICYPPP</sequence>
<gene>
    <name evidence="7" type="ORF">RIMI_LOCUS14275284</name>
</gene>
<evidence type="ECO:0000256" key="5">
    <source>
        <dbReference type="ARBA" id="ARBA00023136"/>
    </source>
</evidence>
<evidence type="ECO:0000256" key="1">
    <source>
        <dbReference type="ARBA" id="ARBA00004141"/>
    </source>
</evidence>
<dbReference type="Pfam" id="PF00209">
    <property type="entry name" value="SNF"/>
    <property type="match status" value="1"/>
</dbReference>
<evidence type="ECO:0000256" key="2">
    <source>
        <dbReference type="ARBA" id="ARBA00022448"/>
    </source>
</evidence>
<dbReference type="PROSITE" id="PS50267">
    <property type="entry name" value="NA_NEUROTRAN_SYMP_3"/>
    <property type="match status" value="1"/>
</dbReference>
<dbReference type="EMBL" id="CAUEEQ010036547">
    <property type="protein sequence ID" value="CAJ0953362.1"/>
    <property type="molecule type" value="Genomic_DNA"/>
</dbReference>
<name>A0ABN9LYG0_9NEOB</name>
<keyword evidence="8" id="KW-1185">Reference proteome</keyword>
<keyword evidence="5 6" id="KW-0472">Membrane</keyword>
<dbReference type="Proteomes" id="UP001176940">
    <property type="component" value="Unassembled WGS sequence"/>
</dbReference>
<evidence type="ECO:0000313" key="8">
    <source>
        <dbReference type="Proteomes" id="UP001176940"/>
    </source>
</evidence>
<comment type="subcellular location">
    <subcellularLocation>
        <location evidence="1">Membrane</location>
        <topology evidence="1">Multi-pass membrane protein</topology>
    </subcellularLocation>
</comment>
<dbReference type="InterPro" id="IPR000175">
    <property type="entry name" value="Na/ntran_symport"/>
</dbReference>
<accession>A0ABN9LYG0</accession>